<dbReference type="InterPro" id="IPR010890">
    <property type="entry name" value="PriC"/>
</dbReference>
<sequence>MQSFIEKFEQSIHPFIPFENEQAVISGHFFTKSEASVAFFIGEIRQTAQRLQQQTEVAYAEIYAKKLLDQIDALQKAIQKIRKTKKVERFISPYRPPRNVHSLPKEKRLVEYRKALRALNEKICWLTEKQYQAENRANKEEVLLYQQQIQETEFRKVKCLIAIEQLAEE</sequence>
<gene>
    <name evidence="1" type="ORF">DPV98_00700</name>
</gene>
<organism evidence="1 2">
    <name type="scientific">Haemophilus parahaemolyticus</name>
    <dbReference type="NCBI Taxonomy" id="735"/>
    <lineage>
        <taxon>Bacteria</taxon>
        <taxon>Pseudomonadati</taxon>
        <taxon>Pseudomonadota</taxon>
        <taxon>Gammaproteobacteria</taxon>
        <taxon>Pasteurellales</taxon>
        <taxon>Pasteurellaceae</taxon>
        <taxon>Haemophilus</taxon>
    </lineage>
</organism>
<dbReference type="InterPro" id="IPR038338">
    <property type="entry name" value="PriC_sf"/>
</dbReference>
<name>A0A369ZG76_HAEPH</name>
<protein>
    <submittedName>
        <fullName evidence="1">Primosomal replication protein N</fullName>
    </submittedName>
</protein>
<accession>A0A369ZG76</accession>
<comment type="caution">
    <text evidence="1">The sequence shown here is derived from an EMBL/GenBank/DDBJ whole genome shotgun (WGS) entry which is preliminary data.</text>
</comment>
<dbReference type="Gene3D" id="1.20.1270.340">
    <property type="match status" value="1"/>
</dbReference>
<dbReference type="EMBL" id="QEQD01000001">
    <property type="protein sequence ID" value="RDF05827.1"/>
    <property type="molecule type" value="Genomic_DNA"/>
</dbReference>
<reference evidence="1 2" key="1">
    <citation type="submission" date="2018-05" db="EMBL/GenBank/DDBJ databases">
        <title>Draft Genome Sequences for a Diverse set of 7 Haemophilus Species.</title>
        <authorList>
            <person name="Nichols M."/>
            <person name="Topaz N."/>
            <person name="Wang X."/>
            <person name="Wang X."/>
            <person name="Boxrud D."/>
        </authorList>
    </citation>
    <scope>NUCLEOTIDE SEQUENCE [LARGE SCALE GENOMIC DNA]</scope>
    <source>
        <strain evidence="1 2">C2010039593</strain>
    </source>
</reference>
<dbReference type="Proteomes" id="UP000253999">
    <property type="component" value="Unassembled WGS sequence"/>
</dbReference>
<dbReference type="RefSeq" id="WP_111312217.1">
    <property type="nucleotide sequence ID" value="NZ_CALIFA010000029.1"/>
</dbReference>
<dbReference type="Pfam" id="PF07445">
    <property type="entry name" value="PriC"/>
    <property type="match status" value="1"/>
</dbReference>
<dbReference type="AlphaFoldDB" id="A0A369ZG76"/>
<evidence type="ECO:0000313" key="1">
    <source>
        <dbReference type="EMBL" id="RDF05827.1"/>
    </source>
</evidence>
<proteinExistence type="predicted"/>
<evidence type="ECO:0000313" key="2">
    <source>
        <dbReference type="Proteomes" id="UP000253999"/>
    </source>
</evidence>